<sequence length="112" mass="13114">MKIYHNFQCSKSNCALELIKENGITPQIVDYLKNTPSKEELIMLLSMLNMKPFDIIRKNEVIFQKNYFGKIFTDEQWLDILLLHPELIERPIVVKNGKAVIARPAERLLELL</sequence>
<evidence type="ECO:0000256" key="2">
    <source>
        <dbReference type="ARBA" id="ARBA00023002"/>
    </source>
</evidence>
<evidence type="ECO:0000313" key="4">
    <source>
        <dbReference type="EMBL" id="RRJ88006.1"/>
    </source>
</evidence>
<dbReference type="EMBL" id="RQVQ01000046">
    <property type="protein sequence ID" value="RRJ88006.1"/>
    <property type="molecule type" value="Genomic_DNA"/>
</dbReference>
<accession>A0A3P3W291</accession>
<dbReference type="GO" id="GO:0008794">
    <property type="term" value="F:arsenate reductase (glutaredoxin) activity"/>
    <property type="evidence" value="ECO:0007669"/>
    <property type="project" value="UniProtKB-EC"/>
</dbReference>
<name>A0A3P3W291_9FLAO</name>
<dbReference type="Gene3D" id="3.40.30.10">
    <property type="entry name" value="Glutaredoxin"/>
    <property type="match status" value="1"/>
</dbReference>
<comment type="similarity">
    <text evidence="1 3">Belongs to the ArsC family.</text>
</comment>
<evidence type="ECO:0000313" key="5">
    <source>
        <dbReference type="Proteomes" id="UP000275719"/>
    </source>
</evidence>
<dbReference type="PANTHER" id="PTHR30041">
    <property type="entry name" value="ARSENATE REDUCTASE"/>
    <property type="match status" value="1"/>
</dbReference>
<protein>
    <submittedName>
        <fullName evidence="4">Arsenate reductase (Glutaredoxin)</fullName>
        <ecNumber evidence="4">1.20.4.1</ecNumber>
    </submittedName>
</protein>
<reference evidence="4 5" key="1">
    <citation type="submission" date="2018-11" db="EMBL/GenBank/DDBJ databases">
        <title>Flavobacterium sp. nov., YIM 102701-2 draft genome.</title>
        <authorList>
            <person name="Li G."/>
            <person name="Jiang Y."/>
        </authorList>
    </citation>
    <scope>NUCLEOTIDE SEQUENCE [LARGE SCALE GENOMIC DNA]</scope>
    <source>
        <strain evidence="4 5">YIM 102701-2</strain>
    </source>
</reference>
<dbReference type="Pfam" id="PF03960">
    <property type="entry name" value="ArsC"/>
    <property type="match status" value="1"/>
</dbReference>
<dbReference type="InterPro" id="IPR006660">
    <property type="entry name" value="Arsenate_reductase-like"/>
</dbReference>
<evidence type="ECO:0000256" key="1">
    <source>
        <dbReference type="ARBA" id="ARBA00007198"/>
    </source>
</evidence>
<dbReference type="OrthoDB" id="9808142at2"/>
<dbReference type="PANTHER" id="PTHR30041:SF4">
    <property type="entry name" value="ARSENATE REDUCTASE"/>
    <property type="match status" value="1"/>
</dbReference>
<organism evidence="4 5">
    <name type="scientific">Paenimyroides tangerinum</name>
    <dbReference type="NCBI Taxonomy" id="2488728"/>
    <lineage>
        <taxon>Bacteria</taxon>
        <taxon>Pseudomonadati</taxon>
        <taxon>Bacteroidota</taxon>
        <taxon>Flavobacteriia</taxon>
        <taxon>Flavobacteriales</taxon>
        <taxon>Flavobacteriaceae</taxon>
        <taxon>Paenimyroides</taxon>
    </lineage>
</organism>
<dbReference type="PROSITE" id="PS51353">
    <property type="entry name" value="ARSC"/>
    <property type="match status" value="1"/>
</dbReference>
<proteinExistence type="inferred from homology"/>
<gene>
    <name evidence="4" type="primary">arsC</name>
    <name evidence="4" type="ORF">EG240_14360</name>
</gene>
<evidence type="ECO:0000256" key="3">
    <source>
        <dbReference type="PROSITE-ProRule" id="PRU01282"/>
    </source>
</evidence>
<dbReference type="EC" id="1.20.4.1" evidence="4"/>
<keyword evidence="2 4" id="KW-0560">Oxidoreductase</keyword>
<dbReference type="RefSeq" id="WP_125020047.1">
    <property type="nucleotide sequence ID" value="NZ_RQVQ01000046.1"/>
</dbReference>
<dbReference type="InterPro" id="IPR006659">
    <property type="entry name" value="Arsenate_reductase"/>
</dbReference>
<dbReference type="AlphaFoldDB" id="A0A3P3W291"/>
<dbReference type="SUPFAM" id="SSF52833">
    <property type="entry name" value="Thioredoxin-like"/>
    <property type="match status" value="1"/>
</dbReference>
<dbReference type="CDD" id="cd03034">
    <property type="entry name" value="ArsC_ArsC"/>
    <property type="match status" value="1"/>
</dbReference>
<dbReference type="InterPro" id="IPR036249">
    <property type="entry name" value="Thioredoxin-like_sf"/>
</dbReference>
<dbReference type="Proteomes" id="UP000275719">
    <property type="component" value="Unassembled WGS sequence"/>
</dbReference>
<dbReference type="NCBIfam" id="TIGR00014">
    <property type="entry name" value="arsC"/>
    <property type="match status" value="1"/>
</dbReference>
<comment type="caution">
    <text evidence="4">The sequence shown here is derived from an EMBL/GenBank/DDBJ whole genome shotgun (WGS) entry which is preliminary data.</text>
</comment>
<keyword evidence="5" id="KW-1185">Reference proteome</keyword>